<protein>
    <submittedName>
        <fullName evidence="1">ATP-binding protein</fullName>
    </submittedName>
</protein>
<evidence type="ECO:0000313" key="1">
    <source>
        <dbReference type="EMBL" id="QXJ20183.1"/>
    </source>
</evidence>
<dbReference type="EMBL" id="CP059572">
    <property type="protein sequence ID" value="QXJ20183.1"/>
    <property type="molecule type" value="Genomic_DNA"/>
</dbReference>
<gene>
    <name evidence="1" type="ORF">AGRA3207_000847</name>
</gene>
<dbReference type="CDD" id="cd16936">
    <property type="entry name" value="HATPase_RsbW-like"/>
    <property type="match status" value="1"/>
</dbReference>
<sequence>MNTWPEQSTLTLAAVPDAAYWARRHLQDVLLKWHLEALLADAALVTTELVTNALKISGGLDLAARVGGVESSAGGSVEDDPALDGRCQPVLLTRVEKLQVVRLRLSAAPGRLLIEVWDRNEEPPEEQVPDFVSESGRGLFVVGAFSEAWGWYPTPAAGKVVWAELRESSSAVGQS</sequence>
<dbReference type="Gene3D" id="3.30.565.10">
    <property type="entry name" value="Histidine kinase-like ATPase, C-terminal domain"/>
    <property type="match status" value="1"/>
</dbReference>
<name>A0ABX8QTR4_9ACTN</name>
<dbReference type="PANTHER" id="PTHR35526">
    <property type="entry name" value="ANTI-SIGMA-F FACTOR RSBW-RELATED"/>
    <property type="match status" value="1"/>
</dbReference>
<dbReference type="Proteomes" id="UP001049518">
    <property type="component" value="Chromosome"/>
</dbReference>
<dbReference type="InterPro" id="IPR036890">
    <property type="entry name" value="HATPase_C_sf"/>
</dbReference>
<keyword evidence="1" id="KW-0067">ATP-binding</keyword>
<dbReference type="RefSeq" id="WP_231333239.1">
    <property type="nucleotide sequence ID" value="NZ_CP059572.1"/>
</dbReference>
<dbReference type="PANTHER" id="PTHR35526:SF3">
    <property type="entry name" value="ANTI-SIGMA-F FACTOR RSBW"/>
    <property type="match status" value="1"/>
</dbReference>
<accession>A0ABX8QTR4</accession>
<reference evidence="1" key="1">
    <citation type="submission" date="2020-07" db="EMBL/GenBank/DDBJ databases">
        <authorList>
            <person name="Tarantini F.S."/>
            <person name="Hong K.W."/>
            <person name="Chan K.G."/>
        </authorList>
    </citation>
    <scope>NUCLEOTIDE SEQUENCE</scope>
    <source>
        <strain evidence="1">32-07</strain>
    </source>
</reference>
<keyword evidence="2" id="KW-1185">Reference proteome</keyword>
<dbReference type="GO" id="GO:0005524">
    <property type="term" value="F:ATP binding"/>
    <property type="evidence" value="ECO:0007669"/>
    <property type="project" value="UniProtKB-KW"/>
</dbReference>
<organism evidence="1 2">
    <name type="scientific">Actinomadura graeca</name>
    <dbReference type="NCBI Taxonomy" id="2750812"/>
    <lineage>
        <taxon>Bacteria</taxon>
        <taxon>Bacillati</taxon>
        <taxon>Actinomycetota</taxon>
        <taxon>Actinomycetes</taxon>
        <taxon>Streptosporangiales</taxon>
        <taxon>Thermomonosporaceae</taxon>
        <taxon>Actinomadura</taxon>
    </lineage>
</organism>
<proteinExistence type="predicted"/>
<keyword evidence="1" id="KW-0547">Nucleotide-binding</keyword>
<evidence type="ECO:0000313" key="2">
    <source>
        <dbReference type="Proteomes" id="UP001049518"/>
    </source>
</evidence>
<dbReference type="InterPro" id="IPR050267">
    <property type="entry name" value="Anti-sigma-factor_SerPK"/>
</dbReference>